<evidence type="ECO:0000313" key="1">
    <source>
        <dbReference type="EMBL" id="CDX26377.1"/>
    </source>
</evidence>
<evidence type="ECO:0000313" key="2">
    <source>
        <dbReference type="Proteomes" id="UP000045285"/>
    </source>
</evidence>
<sequence>MPKAAATRTKSAAVGLVVPRSMTLSIAFETSERSANSARDQPLIVLSERMRLPIVAVISFDISSIRPIYRNSENREEAVRSNCRGWLNAAYTIRPHVTLTPIG</sequence>
<reference evidence="2" key="1">
    <citation type="submission" date="2014-08" db="EMBL/GenBank/DDBJ databases">
        <authorList>
            <person name="Moulin L."/>
        </authorList>
    </citation>
    <scope>NUCLEOTIDE SEQUENCE [LARGE SCALE GENOMIC DNA]</scope>
</reference>
<dbReference type="EMBL" id="CCMZ01000056">
    <property type="protein sequence ID" value="CDX26377.1"/>
    <property type="molecule type" value="Genomic_DNA"/>
</dbReference>
<protein>
    <submittedName>
        <fullName evidence="1">Uncharacterized protein</fullName>
    </submittedName>
</protein>
<dbReference type="Proteomes" id="UP000045285">
    <property type="component" value="Unassembled WGS sequence"/>
</dbReference>
<proteinExistence type="predicted"/>
<gene>
    <name evidence="1" type="ORF">MPL3356_60363</name>
</gene>
<name>A0A090G5W0_MESPL</name>
<accession>A0A090G5W0</accession>
<organism evidence="1 2">
    <name type="scientific">Mesorhizobium plurifarium</name>
    <dbReference type="NCBI Taxonomy" id="69974"/>
    <lineage>
        <taxon>Bacteria</taxon>
        <taxon>Pseudomonadati</taxon>
        <taxon>Pseudomonadota</taxon>
        <taxon>Alphaproteobacteria</taxon>
        <taxon>Hyphomicrobiales</taxon>
        <taxon>Phyllobacteriaceae</taxon>
        <taxon>Mesorhizobium</taxon>
    </lineage>
</organism>
<dbReference type="AlphaFoldDB" id="A0A090G5W0"/>
<keyword evidence="2" id="KW-1185">Reference proteome</keyword>